<dbReference type="Pfam" id="PF04542">
    <property type="entry name" value="Sigma70_r2"/>
    <property type="match status" value="1"/>
</dbReference>
<dbReference type="SUPFAM" id="SSF88946">
    <property type="entry name" value="Sigma2 domain of RNA polymerase sigma factors"/>
    <property type="match status" value="1"/>
</dbReference>
<dbReference type="PANTHER" id="PTHR43133:SF63">
    <property type="entry name" value="RNA POLYMERASE SIGMA FACTOR FECI-RELATED"/>
    <property type="match status" value="1"/>
</dbReference>
<dbReference type="InterPro" id="IPR013324">
    <property type="entry name" value="RNA_pol_sigma_r3/r4-like"/>
</dbReference>
<dbReference type="AlphaFoldDB" id="A0A0K1PLR7"/>
<dbReference type="Pfam" id="PF08281">
    <property type="entry name" value="Sigma70_r4_2"/>
    <property type="match status" value="1"/>
</dbReference>
<keyword evidence="2" id="KW-0805">Transcription regulation</keyword>
<evidence type="ECO:0000256" key="4">
    <source>
        <dbReference type="ARBA" id="ARBA00023163"/>
    </source>
</evidence>
<dbReference type="KEGG" id="llu:AKJ09_01134"/>
<dbReference type="Gene3D" id="1.10.1740.10">
    <property type="match status" value="1"/>
</dbReference>
<evidence type="ECO:0000256" key="3">
    <source>
        <dbReference type="ARBA" id="ARBA00023082"/>
    </source>
</evidence>
<gene>
    <name evidence="8" type="ORF">AKJ09_01134</name>
</gene>
<dbReference type="InterPro" id="IPR013249">
    <property type="entry name" value="RNA_pol_sigma70_r4_t2"/>
</dbReference>
<keyword evidence="3" id="KW-0731">Sigma factor</keyword>
<feature type="domain" description="RNA polymerase sigma-70 region 2" evidence="6">
    <location>
        <begin position="62"/>
        <end position="130"/>
    </location>
</feature>
<dbReference type="InterPro" id="IPR007627">
    <property type="entry name" value="RNA_pol_sigma70_r2"/>
</dbReference>
<dbReference type="EMBL" id="CP012333">
    <property type="protein sequence ID" value="AKU94470.1"/>
    <property type="molecule type" value="Genomic_DNA"/>
</dbReference>
<dbReference type="GO" id="GO:0003677">
    <property type="term" value="F:DNA binding"/>
    <property type="evidence" value="ECO:0007669"/>
    <property type="project" value="InterPro"/>
</dbReference>
<reference evidence="8 9" key="1">
    <citation type="submission" date="2015-08" db="EMBL/GenBank/DDBJ databases">
        <authorList>
            <person name="Babu N.S."/>
            <person name="Beckwith C.J."/>
            <person name="Beseler K.G."/>
            <person name="Brison A."/>
            <person name="Carone J.V."/>
            <person name="Caskin T.P."/>
            <person name="Diamond M."/>
            <person name="Durham M.E."/>
            <person name="Foxe J.M."/>
            <person name="Go M."/>
            <person name="Henderson B.A."/>
            <person name="Jones I.B."/>
            <person name="McGettigan J.A."/>
            <person name="Micheletti S.J."/>
            <person name="Nasrallah M.E."/>
            <person name="Ortiz D."/>
            <person name="Piller C.R."/>
            <person name="Privatt S.R."/>
            <person name="Schneider S.L."/>
            <person name="Sharp S."/>
            <person name="Smith T.C."/>
            <person name="Stanton J.D."/>
            <person name="Ullery H.E."/>
            <person name="Wilson R.J."/>
            <person name="Serrano M.G."/>
            <person name="Buck G."/>
            <person name="Lee V."/>
            <person name="Wang Y."/>
            <person name="Carvalho R."/>
            <person name="Voegtly L."/>
            <person name="Shi R."/>
            <person name="Duckworth R."/>
            <person name="Johnson A."/>
            <person name="Loviza R."/>
            <person name="Walstead R."/>
            <person name="Shah Z."/>
            <person name="Kiflezghi M."/>
            <person name="Wade K."/>
            <person name="Ball S.L."/>
            <person name="Bradley K.W."/>
            <person name="Asai D.J."/>
            <person name="Bowman C.A."/>
            <person name="Russell D.A."/>
            <person name="Pope W.H."/>
            <person name="Jacobs-Sera D."/>
            <person name="Hendrix R.W."/>
            <person name="Hatfull G.F."/>
        </authorList>
    </citation>
    <scope>NUCLEOTIDE SEQUENCE [LARGE SCALE GENOMIC DNA]</scope>
    <source>
        <strain evidence="8 9">DSM 27648</strain>
    </source>
</reference>
<evidence type="ECO:0000256" key="1">
    <source>
        <dbReference type="ARBA" id="ARBA00010641"/>
    </source>
</evidence>
<dbReference type="GO" id="GO:0006352">
    <property type="term" value="P:DNA-templated transcription initiation"/>
    <property type="evidence" value="ECO:0007669"/>
    <property type="project" value="InterPro"/>
</dbReference>
<name>A0A0K1PLR7_9BACT</name>
<proteinExistence type="inferred from homology"/>
<evidence type="ECO:0000259" key="7">
    <source>
        <dbReference type="Pfam" id="PF08281"/>
    </source>
</evidence>
<evidence type="ECO:0000313" key="8">
    <source>
        <dbReference type="EMBL" id="AKU94470.1"/>
    </source>
</evidence>
<dbReference type="InterPro" id="IPR013325">
    <property type="entry name" value="RNA_pol_sigma_r2"/>
</dbReference>
<dbReference type="SUPFAM" id="SSF88659">
    <property type="entry name" value="Sigma3 and sigma4 domains of RNA polymerase sigma factors"/>
    <property type="match status" value="1"/>
</dbReference>
<dbReference type="STRING" id="1391654.AKJ09_01134"/>
<evidence type="ECO:0000313" key="9">
    <source>
        <dbReference type="Proteomes" id="UP000064967"/>
    </source>
</evidence>
<keyword evidence="4" id="KW-0804">Transcription</keyword>
<comment type="similarity">
    <text evidence="1">Belongs to the sigma-70 factor family. ECF subfamily.</text>
</comment>
<feature type="domain" description="RNA polymerase sigma factor 70 region 4 type 2" evidence="7">
    <location>
        <begin position="161"/>
        <end position="212"/>
    </location>
</feature>
<dbReference type="InterPro" id="IPR014284">
    <property type="entry name" value="RNA_pol_sigma-70_dom"/>
</dbReference>
<dbReference type="RefSeq" id="WP_240488394.1">
    <property type="nucleotide sequence ID" value="NZ_CP012333.1"/>
</dbReference>
<evidence type="ECO:0000256" key="2">
    <source>
        <dbReference type="ARBA" id="ARBA00023015"/>
    </source>
</evidence>
<dbReference type="NCBIfam" id="TIGR02937">
    <property type="entry name" value="sigma70-ECF"/>
    <property type="match status" value="1"/>
</dbReference>
<dbReference type="GO" id="GO:0016987">
    <property type="term" value="F:sigma factor activity"/>
    <property type="evidence" value="ECO:0007669"/>
    <property type="project" value="UniProtKB-KW"/>
</dbReference>
<dbReference type="InterPro" id="IPR039425">
    <property type="entry name" value="RNA_pol_sigma-70-like"/>
</dbReference>
<feature type="region of interest" description="Disordered" evidence="5">
    <location>
        <begin position="128"/>
        <end position="149"/>
    </location>
</feature>
<dbReference type="PANTHER" id="PTHR43133">
    <property type="entry name" value="RNA POLYMERASE ECF-TYPE SIGMA FACTO"/>
    <property type="match status" value="1"/>
</dbReference>
<organism evidence="8 9">
    <name type="scientific">Labilithrix luteola</name>
    <dbReference type="NCBI Taxonomy" id="1391654"/>
    <lineage>
        <taxon>Bacteria</taxon>
        <taxon>Pseudomonadati</taxon>
        <taxon>Myxococcota</taxon>
        <taxon>Polyangia</taxon>
        <taxon>Polyangiales</taxon>
        <taxon>Labilitrichaceae</taxon>
        <taxon>Labilithrix</taxon>
    </lineage>
</organism>
<evidence type="ECO:0000256" key="5">
    <source>
        <dbReference type="SAM" id="MobiDB-lite"/>
    </source>
</evidence>
<evidence type="ECO:0000259" key="6">
    <source>
        <dbReference type="Pfam" id="PF04542"/>
    </source>
</evidence>
<sequence length="227" mass="25567">MSAAYAAIVLVPDLLEEDVIELEDIGGAAIPEPPRSGIKTIEGVPRSSLVVPRDREMAFRALYEAHASFVWRNLRRLGVSERDVEDKVQEVFVVAHRRWAEFADRGHGPRAWLFQICLRVAADARRHQRRHPVDPDGGLAEERQSVEPPQAEAIAHRQSLELLDRALATIDIDRRAVLVLHEIEQMTAPEIARTLEIPINTVYSRLRAARMLLERAVGALTSQEVTE</sequence>
<dbReference type="Gene3D" id="1.10.10.10">
    <property type="entry name" value="Winged helix-like DNA-binding domain superfamily/Winged helix DNA-binding domain"/>
    <property type="match status" value="1"/>
</dbReference>
<accession>A0A0K1PLR7</accession>
<keyword evidence="9" id="KW-1185">Reference proteome</keyword>
<dbReference type="Proteomes" id="UP000064967">
    <property type="component" value="Chromosome"/>
</dbReference>
<protein>
    <submittedName>
        <fullName evidence="8">RNA polymerase sigma factor RpoE</fullName>
    </submittedName>
</protein>
<dbReference type="InterPro" id="IPR036388">
    <property type="entry name" value="WH-like_DNA-bd_sf"/>
</dbReference>